<proteinExistence type="predicted"/>
<dbReference type="Gene3D" id="3.30.160.60">
    <property type="entry name" value="Classic Zinc Finger"/>
    <property type="match status" value="1"/>
</dbReference>
<dbReference type="OrthoDB" id="3241355at2759"/>
<dbReference type="InterPro" id="IPR013087">
    <property type="entry name" value="Znf_C2H2_type"/>
</dbReference>
<feature type="region of interest" description="Disordered" evidence="1">
    <location>
        <begin position="171"/>
        <end position="204"/>
    </location>
</feature>
<dbReference type="EMBL" id="SGPK01000068">
    <property type="protein sequence ID" value="THH09310.1"/>
    <property type="molecule type" value="Genomic_DNA"/>
</dbReference>
<feature type="domain" description="C2H2-type" evidence="2">
    <location>
        <begin position="240"/>
        <end position="261"/>
    </location>
</feature>
<accession>A0A4S4LHK8</accession>
<dbReference type="Proteomes" id="UP000308199">
    <property type="component" value="Unassembled WGS sequence"/>
</dbReference>
<name>A0A4S4LHK8_9AGAM</name>
<reference evidence="3 4" key="1">
    <citation type="submission" date="2019-02" db="EMBL/GenBank/DDBJ databases">
        <title>Genome sequencing of the rare red list fungi Phellinidium pouzarii.</title>
        <authorList>
            <person name="Buettner E."/>
            <person name="Kellner H."/>
        </authorList>
    </citation>
    <scope>NUCLEOTIDE SEQUENCE [LARGE SCALE GENOMIC DNA]</scope>
    <source>
        <strain evidence="3 4">DSM 108285</strain>
    </source>
</reference>
<feature type="compositionally biased region" description="Basic and acidic residues" evidence="1">
    <location>
        <begin position="171"/>
        <end position="190"/>
    </location>
</feature>
<evidence type="ECO:0000259" key="2">
    <source>
        <dbReference type="SMART" id="SM00355"/>
    </source>
</evidence>
<evidence type="ECO:0000313" key="3">
    <source>
        <dbReference type="EMBL" id="THH09310.1"/>
    </source>
</evidence>
<comment type="caution">
    <text evidence="3">The sequence shown here is derived from an EMBL/GenBank/DDBJ whole genome shotgun (WGS) entry which is preliminary data.</text>
</comment>
<feature type="domain" description="C2H2-type" evidence="2">
    <location>
        <begin position="210"/>
        <end position="235"/>
    </location>
</feature>
<keyword evidence="4" id="KW-1185">Reference proteome</keyword>
<evidence type="ECO:0000313" key="4">
    <source>
        <dbReference type="Proteomes" id="UP000308199"/>
    </source>
</evidence>
<protein>
    <recommendedName>
        <fullName evidence="2">C2H2-type domain-containing protein</fullName>
    </recommendedName>
</protein>
<evidence type="ECO:0000256" key="1">
    <source>
        <dbReference type="SAM" id="MobiDB-lite"/>
    </source>
</evidence>
<gene>
    <name evidence="3" type="ORF">EW145_g2115</name>
</gene>
<sequence>MPRLRPAVFNDSDIFIEGLNEDYFRLEARPVWRFSKFEEVECKAFETLDNLDLGTRPMPIVDVESRCPFKKYLSPVAITKAQYTWEPTFQPTIQEDKDVEMDDVSNSIHLFMSPCVNDADADGEIEMADASSAGEKSSVEEDSPKEWELIDELRIKAMALRDKVLERWSRKAGRGDGGEDFNGKREEPKIRTNKRGKKRTPDGVPKEGDAICNYRDCPWFFSTRAQSFNRHIHTHYPEAYFCPVCGEVACRDDSLDRHLLHKAEGKCIKSDSAKRYRISRGDDGKVKMGYDRKLFNFYFLGVLEDYEMSEEHFEIVARRRRGAPLYEKD</sequence>
<dbReference type="SMART" id="SM00355">
    <property type="entry name" value="ZnF_C2H2"/>
    <property type="match status" value="2"/>
</dbReference>
<dbReference type="AlphaFoldDB" id="A0A4S4LHK8"/>
<organism evidence="3 4">
    <name type="scientific">Phellinidium pouzarii</name>
    <dbReference type="NCBI Taxonomy" id="167371"/>
    <lineage>
        <taxon>Eukaryota</taxon>
        <taxon>Fungi</taxon>
        <taxon>Dikarya</taxon>
        <taxon>Basidiomycota</taxon>
        <taxon>Agaricomycotina</taxon>
        <taxon>Agaricomycetes</taxon>
        <taxon>Hymenochaetales</taxon>
        <taxon>Hymenochaetaceae</taxon>
        <taxon>Phellinidium</taxon>
    </lineage>
</organism>